<dbReference type="EMBL" id="CP031223">
    <property type="protein sequence ID" value="QFG00022.1"/>
    <property type="molecule type" value="Genomic_DNA"/>
</dbReference>
<proteinExistence type="predicted"/>
<dbReference type="RefSeq" id="WP_151700913.1">
    <property type="nucleotide sequence ID" value="NZ_CP031223.1"/>
</dbReference>
<keyword evidence="2" id="KW-0489">Methyltransferase</keyword>
<dbReference type="AlphaFoldDB" id="A0A5J6SQ01"/>
<dbReference type="CDD" id="cd02440">
    <property type="entry name" value="AdoMet_MTases"/>
    <property type="match status" value="1"/>
</dbReference>
<dbReference type="Pfam" id="PF08241">
    <property type="entry name" value="Methyltransf_11"/>
    <property type="match status" value="1"/>
</dbReference>
<feature type="domain" description="Methyltransferase type 11" evidence="1">
    <location>
        <begin position="51"/>
        <end position="148"/>
    </location>
</feature>
<reference evidence="2 3" key="1">
    <citation type="submission" date="2018-07" db="EMBL/GenBank/DDBJ databases">
        <title>Complete genome sequence of Psychrobacillus sp. PB01, isolated from iceberg, and comparative genome analysis of Psychrobacillus strains.</title>
        <authorList>
            <person name="Lee P.C."/>
        </authorList>
    </citation>
    <scope>NUCLEOTIDE SEQUENCE [LARGE SCALE GENOMIC DNA]</scope>
    <source>
        <strain evidence="2 3">PB01</strain>
    </source>
</reference>
<dbReference type="Proteomes" id="UP000325517">
    <property type="component" value="Chromosome"/>
</dbReference>
<gene>
    <name evidence="2" type="ORF">PB01_14975</name>
</gene>
<dbReference type="Gene3D" id="3.40.50.150">
    <property type="entry name" value="Vaccinia Virus protein VP39"/>
    <property type="match status" value="1"/>
</dbReference>
<dbReference type="PANTHER" id="PTHR43861:SF1">
    <property type="entry name" value="TRANS-ACONITATE 2-METHYLTRANSFERASE"/>
    <property type="match status" value="1"/>
</dbReference>
<dbReference type="GO" id="GO:0032259">
    <property type="term" value="P:methylation"/>
    <property type="evidence" value="ECO:0007669"/>
    <property type="project" value="UniProtKB-KW"/>
</dbReference>
<evidence type="ECO:0000259" key="1">
    <source>
        <dbReference type="Pfam" id="PF08241"/>
    </source>
</evidence>
<dbReference type="InterPro" id="IPR013216">
    <property type="entry name" value="Methyltransf_11"/>
</dbReference>
<keyword evidence="2" id="KW-0808">Transferase</keyword>
<sequence>MNTKSLEKNKHSWEAAAERFYGRNPLPEYGPMAPLEDDLNLFGDITNLKVLDIGCGSGHSLQYMNQRNAAELWGLDLSEKQINAARSLLVNCGSSVQLFQSPMELNPGLPENYFDIVYSIYALGWTTDLDKTLSNINKYLKQGGVFVFSWEHPLHSRVSNEGGALTFNKSYHEEGPYDHEGWGNPAIMQQFRISTYMNTLISHGFQIEKVIEDVWCSEEDIQRHENRWYSFEKAKSIPTTLIIKSRKL</sequence>
<dbReference type="GO" id="GO:0008757">
    <property type="term" value="F:S-adenosylmethionine-dependent methyltransferase activity"/>
    <property type="evidence" value="ECO:0007669"/>
    <property type="project" value="InterPro"/>
</dbReference>
<dbReference type="SUPFAM" id="SSF53335">
    <property type="entry name" value="S-adenosyl-L-methionine-dependent methyltransferases"/>
    <property type="match status" value="1"/>
</dbReference>
<accession>A0A5J6SQ01</accession>
<dbReference type="KEGG" id="psyo:PB01_14975"/>
<protein>
    <submittedName>
        <fullName evidence="2">Class I SAM-dependent methyltransferase</fullName>
    </submittedName>
</protein>
<keyword evidence="3" id="KW-1185">Reference proteome</keyword>
<dbReference type="PANTHER" id="PTHR43861">
    <property type="entry name" value="TRANS-ACONITATE 2-METHYLTRANSFERASE-RELATED"/>
    <property type="match status" value="1"/>
</dbReference>
<dbReference type="OrthoDB" id="9791837at2"/>
<organism evidence="2 3">
    <name type="scientific">Psychrobacillus glaciei</name>
    <dbReference type="NCBI Taxonomy" id="2283160"/>
    <lineage>
        <taxon>Bacteria</taxon>
        <taxon>Bacillati</taxon>
        <taxon>Bacillota</taxon>
        <taxon>Bacilli</taxon>
        <taxon>Bacillales</taxon>
        <taxon>Bacillaceae</taxon>
        <taxon>Psychrobacillus</taxon>
    </lineage>
</organism>
<evidence type="ECO:0000313" key="3">
    <source>
        <dbReference type="Proteomes" id="UP000325517"/>
    </source>
</evidence>
<dbReference type="InterPro" id="IPR029063">
    <property type="entry name" value="SAM-dependent_MTases_sf"/>
</dbReference>
<evidence type="ECO:0000313" key="2">
    <source>
        <dbReference type="EMBL" id="QFG00022.1"/>
    </source>
</evidence>
<name>A0A5J6SQ01_9BACI</name>